<protein>
    <submittedName>
        <fullName evidence="1">Uncharacterized protein</fullName>
    </submittedName>
</protein>
<accession>A0A815MUZ1</accession>
<organism evidence="1 3">
    <name type="scientific">Adineta steineri</name>
    <dbReference type="NCBI Taxonomy" id="433720"/>
    <lineage>
        <taxon>Eukaryota</taxon>
        <taxon>Metazoa</taxon>
        <taxon>Spiralia</taxon>
        <taxon>Gnathifera</taxon>
        <taxon>Rotifera</taxon>
        <taxon>Eurotatoria</taxon>
        <taxon>Bdelloidea</taxon>
        <taxon>Adinetida</taxon>
        <taxon>Adinetidae</taxon>
        <taxon>Adineta</taxon>
    </lineage>
</organism>
<dbReference type="EMBL" id="CAJOAY010009848">
    <property type="protein sequence ID" value="CAF4211681.1"/>
    <property type="molecule type" value="Genomic_DNA"/>
</dbReference>
<proteinExistence type="predicted"/>
<name>A0A815MUZ1_9BILA</name>
<gene>
    <name evidence="2" type="ORF">OKA104_LOCUS41553</name>
    <name evidence="1" type="ORF">VCS650_LOCUS37715</name>
</gene>
<evidence type="ECO:0000313" key="3">
    <source>
        <dbReference type="Proteomes" id="UP000663891"/>
    </source>
</evidence>
<evidence type="ECO:0000313" key="2">
    <source>
        <dbReference type="EMBL" id="CAF4211681.1"/>
    </source>
</evidence>
<evidence type="ECO:0000313" key="1">
    <source>
        <dbReference type="EMBL" id="CAF1421078.1"/>
    </source>
</evidence>
<dbReference type="EMBL" id="CAJNON010001047">
    <property type="protein sequence ID" value="CAF1421078.1"/>
    <property type="molecule type" value="Genomic_DNA"/>
</dbReference>
<reference evidence="1" key="1">
    <citation type="submission" date="2021-02" db="EMBL/GenBank/DDBJ databases">
        <authorList>
            <person name="Nowell W R."/>
        </authorList>
    </citation>
    <scope>NUCLEOTIDE SEQUENCE</scope>
</reference>
<comment type="caution">
    <text evidence="1">The sequence shown here is derived from an EMBL/GenBank/DDBJ whole genome shotgun (WGS) entry which is preliminary data.</text>
</comment>
<dbReference type="OrthoDB" id="10005904at2759"/>
<dbReference type="Proteomes" id="UP000663891">
    <property type="component" value="Unassembled WGS sequence"/>
</dbReference>
<dbReference type="AlphaFoldDB" id="A0A815MUZ1"/>
<dbReference type="Proteomes" id="UP000663881">
    <property type="component" value="Unassembled WGS sequence"/>
</dbReference>
<sequence>MNFPCFPTECPGKTRNPDEKYHFIEELQSNKESYRNNPLTTERIYLISKNYSEEVYMEFIFRQIDKFLIARDQLIENQVNPSDRQLIAAAGLAMILYQSRFFRFIQDDGS</sequence>